<name>A0A6J4QBL1_9ACTN</name>
<reference evidence="2" key="1">
    <citation type="submission" date="2020-02" db="EMBL/GenBank/DDBJ databases">
        <authorList>
            <person name="Meier V. D."/>
        </authorList>
    </citation>
    <scope>NUCLEOTIDE SEQUENCE</scope>
    <source>
        <strain evidence="2">AVDCRST_MAG37</strain>
    </source>
</reference>
<dbReference type="AlphaFoldDB" id="A0A6J4QBL1"/>
<sequence length="164" mass="17766">MTARKPHPVRPGEPDDLEFMWEMLYEAAHHRPLSDPLISRYLDGWGRTGDAAVISLDPDGGSKRGAAWYRLMPVEGPGYGFVDASTPEVVIAVVPDQRGTGVGGTLLRGLLETARSQGFDALSLSVRDDNHAAVRLYERCGFVKLSSGEGLWTMKADLTVPGGE</sequence>
<dbReference type="CDD" id="cd04301">
    <property type="entry name" value="NAT_SF"/>
    <property type="match status" value="1"/>
</dbReference>
<dbReference type="InterPro" id="IPR050276">
    <property type="entry name" value="MshD_Acetyltransferase"/>
</dbReference>
<dbReference type="SUPFAM" id="SSF55729">
    <property type="entry name" value="Acyl-CoA N-acyltransferases (Nat)"/>
    <property type="match status" value="1"/>
</dbReference>
<organism evidence="2">
    <name type="scientific">uncultured Rubrobacteraceae bacterium</name>
    <dbReference type="NCBI Taxonomy" id="349277"/>
    <lineage>
        <taxon>Bacteria</taxon>
        <taxon>Bacillati</taxon>
        <taxon>Actinomycetota</taxon>
        <taxon>Rubrobacteria</taxon>
        <taxon>Rubrobacterales</taxon>
        <taxon>Rubrobacteraceae</taxon>
        <taxon>environmental samples</taxon>
    </lineage>
</organism>
<proteinExistence type="predicted"/>
<dbReference type="Pfam" id="PF00583">
    <property type="entry name" value="Acetyltransf_1"/>
    <property type="match status" value="1"/>
</dbReference>
<dbReference type="EMBL" id="CADCVD010000043">
    <property type="protein sequence ID" value="CAA9437299.1"/>
    <property type="molecule type" value="Genomic_DNA"/>
</dbReference>
<gene>
    <name evidence="2" type="ORF">AVDCRST_MAG37-1053</name>
</gene>
<dbReference type="GO" id="GO:0008999">
    <property type="term" value="F:protein-N-terminal-alanine acetyltransferase activity"/>
    <property type="evidence" value="ECO:0007669"/>
    <property type="project" value="TreeGrafter"/>
</dbReference>
<dbReference type="InterPro" id="IPR016181">
    <property type="entry name" value="Acyl_CoA_acyltransferase"/>
</dbReference>
<evidence type="ECO:0000313" key="2">
    <source>
        <dbReference type="EMBL" id="CAA9437299.1"/>
    </source>
</evidence>
<accession>A0A6J4QBL1</accession>
<dbReference type="Gene3D" id="3.40.630.30">
    <property type="match status" value="1"/>
</dbReference>
<dbReference type="PROSITE" id="PS51186">
    <property type="entry name" value="GNAT"/>
    <property type="match status" value="1"/>
</dbReference>
<evidence type="ECO:0000259" key="1">
    <source>
        <dbReference type="PROSITE" id="PS51186"/>
    </source>
</evidence>
<protein>
    <recommendedName>
        <fullName evidence="1">N-acetyltransferase domain-containing protein</fullName>
    </recommendedName>
</protein>
<dbReference type="PANTHER" id="PTHR43617:SF20">
    <property type="entry name" value="N-ALPHA-ACETYLTRANSFERASE RIMI"/>
    <property type="match status" value="1"/>
</dbReference>
<dbReference type="InterPro" id="IPR000182">
    <property type="entry name" value="GNAT_dom"/>
</dbReference>
<dbReference type="PANTHER" id="PTHR43617">
    <property type="entry name" value="L-AMINO ACID N-ACETYLTRANSFERASE"/>
    <property type="match status" value="1"/>
</dbReference>
<feature type="domain" description="N-acetyltransferase" evidence="1">
    <location>
        <begin position="7"/>
        <end position="159"/>
    </location>
</feature>